<comment type="catalytic activity">
    <reaction evidence="1">
        <text>GDP-alpha-D-mannose + H2O = alpha-D-mannose 1-phosphate + GMP + 2 H(+)</text>
        <dbReference type="Rhea" id="RHEA:27978"/>
        <dbReference type="ChEBI" id="CHEBI:15377"/>
        <dbReference type="ChEBI" id="CHEBI:15378"/>
        <dbReference type="ChEBI" id="CHEBI:57527"/>
        <dbReference type="ChEBI" id="CHEBI:58115"/>
        <dbReference type="ChEBI" id="CHEBI:58409"/>
    </reaction>
</comment>
<comment type="caution">
    <text evidence="9">The sequence shown here is derived from an EMBL/GenBank/DDBJ whole genome shotgun (WGS) entry which is preliminary data.</text>
</comment>
<evidence type="ECO:0000256" key="7">
    <source>
        <dbReference type="ARBA" id="ARBA00032272"/>
    </source>
</evidence>
<sequence length="179" mass="20145">MDPWKILKEETVFEAAPYVRVVQQAVALPDGRTVDDFYQVHLNSFALIVPVLEDGRILVIRSYKHGAGKVVLSFPAGFVDEGEQPDDAARRELMEETGHRCDELISLGRYVDNGNQRGSEGHFFLSKECQWERDPDAGDLEEMSVETRSVEELDAALDRGEFGIVHSAAAWAFARRHLI</sequence>
<evidence type="ECO:0000313" key="10">
    <source>
        <dbReference type="Proteomes" id="UP000244069"/>
    </source>
</evidence>
<dbReference type="OrthoDB" id="177518at2"/>
<feature type="domain" description="Nudix hydrolase" evidence="8">
    <location>
        <begin position="39"/>
        <end position="170"/>
    </location>
</feature>
<dbReference type="GO" id="GO:0006753">
    <property type="term" value="P:nucleoside phosphate metabolic process"/>
    <property type="evidence" value="ECO:0007669"/>
    <property type="project" value="TreeGrafter"/>
</dbReference>
<dbReference type="PROSITE" id="PS51462">
    <property type="entry name" value="NUDIX"/>
    <property type="match status" value="1"/>
</dbReference>
<dbReference type="Pfam" id="PF00293">
    <property type="entry name" value="NUDIX"/>
    <property type="match status" value="1"/>
</dbReference>
<evidence type="ECO:0000256" key="3">
    <source>
        <dbReference type="ARBA" id="ARBA00007275"/>
    </source>
</evidence>
<name>A0A2T6AVC0_9RHOB</name>
<dbReference type="GO" id="GO:0019693">
    <property type="term" value="P:ribose phosphate metabolic process"/>
    <property type="evidence" value="ECO:0007669"/>
    <property type="project" value="TreeGrafter"/>
</dbReference>
<accession>A0A2T6AVC0</accession>
<dbReference type="PROSITE" id="PS00893">
    <property type="entry name" value="NUDIX_BOX"/>
    <property type="match status" value="1"/>
</dbReference>
<evidence type="ECO:0000256" key="4">
    <source>
        <dbReference type="ARBA" id="ARBA00016377"/>
    </source>
</evidence>
<dbReference type="Proteomes" id="UP000244069">
    <property type="component" value="Unassembled WGS sequence"/>
</dbReference>
<dbReference type="PANTHER" id="PTHR11839">
    <property type="entry name" value="UDP/ADP-SUGAR PYROPHOSPHATASE"/>
    <property type="match status" value="1"/>
</dbReference>
<dbReference type="InterPro" id="IPR000086">
    <property type="entry name" value="NUDIX_hydrolase_dom"/>
</dbReference>
<evidence type="ECO:0000256" key="1">
    <source>
        <dbReference type="ARBA" id="ARBA00000847"/>
    </source>
</evidence>
<keyword evidence="10" id="KW-1185">Reference proteome</keyword>
<evidence type="ECO:0000256" key="6">
    <source>
        <dbReference type="ARBA" id="ARBA00032162"/>
    </source>
</evidence>
<evidence type="ECO:0000259" key="8">
    <source>
        <dbReference type="PROSITE" id="PS51462"/>
    </source>
</evidence>
<proteinExistence type="inferred from homology"/>
<dbReference type="EMBL" id="QBKN01000011">
    <property type="protein sequence ID" value="PTX47763.1"/>
    <property type="molecule type" value="Genomic_DNA"/>
</dbReference>
<dbReference type="InterPro" id="IPR020084">
    <property type="entry name" value="NUDIX_hydrolase_CS"/>
</dbReference>
<dbReference type="GO" id="GO:0005829">
    <property type="term" value="C:cytosol"/>
    <property type="evidence" value="ECO:0007669"/>
    <property type="project" value="TreeGrafter"/>
</dbReference>
<dbReference type="GO" id="GO:0016787">
    <property type="term" value="F:hydrolase activity"/>
    <property type="evidence" value="ECO:0007669"/>
    <property type="project" value="UniProtKB-KW"/>
</dbReference>
<dbReference type="PANTHER" id="PTHR11839:SF18">
    <property type="entry name" value="NUDIX HYDROLASE DOMAIN-CONTAINING PROTEIN"/>
    <property type="match status" value="1"/>
</dbReference>
<dbReference type="RefSeq" id="WP_107976171.1">
    <property type="nucleotide sequence ID" value="NZ_BMEZ01000013.1"/>
</dbReference>
<reference evidence="9 10" key="1">
    <citation type="submission" date="2018-04" db="EMBL/GenBank/DDBJ databases">
        <title>Genomic Encyclopedia of Archaeal and Bacterial Type Strains, Phase II (KMG-II): from individual species to whole genera.</title>
        <authorList>
            <person name="Goeker M."/>
        </authorList>
    </citation>
    <scope>NUCLEOTIDE SEQUENCE [LARGE SCALE GENOMIC DNA]</scope>
    <source>
        <strain evidence="9 10">DSM 29329</strain>
    </source>
</reference>
<dbReference type="AlphaFoldDB" id="A0A2T6AVC0"/>
<dbReference type="InterPro" id="IPR015797">
    <property type="entry name" value="NUDIX_hydrolase-like_dom_sf"/>
</dbReference>
<keyword evidence="5" id="KW-0378">Hydrolase</keyword>
<gene>
    <name evidence="9" type="ORF">C8N44_11194</name>
</gene>
<comment type="cofactor">
    <cofactor evidence="2">
        <name>Mg(2+)</name>
        <dbReference type="ChEBI" id="CHEBI:18420"/>
    </cofactor>
</comment>
<dbReference type="SUPFAM" id="SSF55811">
    <property type="entry name" value="Nudix"/>
    <property type="match status" value="1"/>
</dbReference>
<evidence type="ECO:0000256" key="2">
    <source>
        <dbReference type="ARBA" id="ARBA00001946"/>
    </source>
</evidence>
<organism evidence="9 10">
    <name type="scientific">Allosediminivita pacifica</name>
    <dbReference type="NCBI Taxonomy" id="1267769"/>
    <lineage>
        <taxon>Bacteria</taxon>
        <taxon>Pseudomonadati</taxon>
        <taxon>Pseudomonadota</taxon>
        <taxon>Alphaproteobacteria</taxon>
        <taxon>Rhodobacterales</taxon>
        <taxon>Paracoccaceae</taxon>
        <taxon>Allosediminivita</taxon>
    </lineage>
</organism>
<evidence type="ECO:0000313" key="9">
    <source>
        <dbReference type="EMBL" id="PTX47763.1"/>
    </source>
</evidence>
<dbReference type="Gene3D" id="3.90.79.10">
    <property type="entry name" value="Nucleoside Triphosphate Pyrophosphohydrolase"/>
    <property type="match status" value="1"/>
</dbReference>
<dbReference type="CDD" id="cd03424">
    <property type="entry name" value="NUDIX_ADPRase_Nudt5_UGPPase_Nudt14"/>
    <property type="match status" value="1"/>
</dbReference>
<protein>
    <recommendedName>
        <fullName evidence="4">GDP-mannose pyrophosphatase</fullName>
    </recommendedName>
    <alternativeName>
        <fullName evidence="6">GDP-mannose hydrolase</fullName>
    </alternativeName>
    <alternativeName>
        <fullName evidence="7">GDPMK</fullName>
    </alternativeName>
</protein>
<evidence type="ECO:0000256" key="5">
    <source>
        <dbReference type="ARBA" id="ARBA00022801"/>
    </source>
</evidence>
<comment type="similarity">
    <text evidence="3">Belongs to the Nudix hydrolase family. NudK subfamily.</text>
</comment>